<feature type="domain" description="Glycosyltransferase 2-like" evidence="2">
    <location>
        <begin position="32"/>
        <end position="142"/>
    </location>
</feature>
<gene>
    <name evidence="3" type="ORF">LNAT_P0097</name>
</gene>
<proteinExistence type="inferred from homology"/>
<dbReference type="PANTHER" id="PTHR43630">
    <property type="entry name" value="POLY-BETA-1,6-N-ACETYL-D-GLUCOSAMINE SYNTHASE"/>
    <property type="match status" value="1"/>
</dbReference>
<dbReference type="GO" id="GO:0016740">
    <property type="term" value="F:transferase activity"/>
    <property type="evidence" value="ECO:0007669"/>
    <property type="project" value="UniProtKB-KW"/>
</dbReference>
<name>A0A292Y7S0_9BACT</name>
<evidence type="ECO:0000313" key="3">
    <source>
        <dbReference type="EMBL" id="GAX86802.1"/>
    </source>
</evidence>
<dbReference type="SUPFAM" id="SSF53448">
    <property type="entry name" value="Nucleotide-diphospho-sugar transferases"/>
    <property type="match status" value="1"/>
</dbReference>
<comment type="similarity">
    <text evidence="1">Belongs to the glycosyltransferase 2 family. WaaE/KdtX subfamily.</text>
</comment>
<sequence>MNIIGFIKNLNIFMKKNMIKSVKFKMKSEKLSIVILTKNSQKYLEKVLKSVEFADEVIIYDSGSSDKTLDIAKNFKNVKIFVDKNWEGFGKQKQKAVDRASNKWVFVLDSDEVFTDNLKKEVLEILKNPIYDAYRVARLNNFFGKWIRHCGLFPDYSIRLFNREKCKFNEREVHESVECKRVGVLNNYFLHYAYENIEEFIDKQNRYSSLGAKPNKLKAIFSPYWTFLKIYFIKLGFLDGWAGFVIAKLYSEYTFWKYVKDKYENIGN</sequence>
<keyword evidence="3" id="KW-0808">Transferase</keyword>
<dbReference type="AlphaFoldDB" id="A0A292Y7S0"/>
<protein>
    <submittedName>
        <fullName evidence="3">Glycosyl transferase</fullName>
    </submittedName>
</protein>
<evidence type="ECO:0000313" key="4">
    <source>
        <dbReference type="Proteomes" id="UP000217944"/>
    </source>
</evidence>
<dbReference type="CDD" id="cd02511">
    <property type="entry name" value="Beta4Glucosyltransferase"/>
    <property type="match status" value="1"/>
</dbReference>
<dbReference type="InterPro" id="IPR029044">
    <property type="entry name" value="Nucleotide-diphossugar_trans"/>
</dbReference>
<dbReference type="PANTHER" id="PTHR43630:SF2">
    <property type="entry name" value="GLYCOSYLTRANSFERASE"/>
    <property type="match status" value="1"/>
</dbReference>
<dbReference type="Proteomes" id="UP000217944">
    <property type="component" value="Unassembled WGS sequence"/>
</dbReference>
<accession>A0A292Y7S0</accession>
<comment type="caution">
    <text evidence="3">The sequence shown here is derived from an EMBL/GenBank/DDBJ whole genome shotgun (WGS) entry which is preliminary data.</text>
</comment>
<dbReference type="Pfam" id="PF00535">
    <property type="entry name" value="Glycos_transf_2"/>
    <property type="match status" value="1"/>
</dbReference>
<dbReference type="EMBL" id="BDME01000001">
    <property type="protein sequence ID" value="GAX86802.1"/>
    <property type="molecule type" value="Genomic_DNA"/>
</dbReference>
<evidence type="ECO:0000256" key="1">
    <source>
        <dbReference type="ARBA" id="ARBA00038494"/>
    </source>
</evidence>
<dbReference type="InterPro" id="IPR001173">
    <property type="entry name" value="Glyco_trans_2-like"/>
</dbReference>
<organism evidence="3 4">
    <name type="scientific">Lebetimonas natsushimae</name>
    <dbReference type="NCBI Taxonomy" id="1936991"/>
    <lineage>
        <taxon>Bacteria</taxon>
        <taxon>Pseudomonadati</taxon>
        <taxon>Campylobacterota</taxon>
        <taxon>Epsilonproteobacteria</taxon>
        <taxon>Nautiliales</taxon>
        <taxon>Nautiliaceae</taxon>
        <taxon>Lebetimonas</taxon>
    </lineage>
</organism>
<keyword evidence="4" id="KW-1185">Reference proteome</keyword>
<reference evidence="3 4" key="1">
    <citation type="journal article" date="2017" name="Syst. Appl. Microbiol.">
        <title>Lebetimonas natsushimae sp. nov., a novel strictly anaerobic, moderately thermophilic chemoautotroph isolated from a deep-sea hydrothermal vent polychaete nest in the Mid-Okinawa Trough.</title>
        <authorList>
            <person name="Nagata R."/>
            <person name="Takaki Y."/>
            <person name="Tame A."/>
            <person name="Nunoura T."/>
            <person name="Muto H."/>
            <person name="Mino S."/>
            <person name="Sawayama S."/>
            <person name="Takai K."/>
            <person name="Nakagawa S."/>
        </authorList>
    </citation>
    <scope>NUCLEOTIDE SEQUENCE [LARGE SCALE GENOMIC DNA]</scope>
    <source>
        <strain evidence="3 4">HS1857</strain>
    </source>
</reference>
<evidence type="ECO:0000259" key="2">
    <source>
        <dbReference type="Pfam" id="PF00535"/>
    </source>
</evidence>
<dbReference type="Gene3D" id="3.90.550.10">
    <property type="entry name" value="Spore Coat Polysaccharide Biosynthesis Protein SpsA, Chain A"/>
    <property type="match status" value="1"/>
</dbReference>